<dbReference type="Proteomes" id="UP000249789">
    <property type="component" value="Unassembled WGS sequence"/>
</dbReference>
<feature type="region of interest" description="Disordered" evidence="1">
    <location>
        <begin position="231"/>
        <end position="261"/>
    </location>
</feature>
<dbReference type="GeneID" id="63868100"/>
<evidence type="ECO:0000313" key="3">
    <source>
        <dbReference type="Proteomes" id="UP000249789"/>
    </source>
</evidence>
<accession>A0A8G1RSJ0</accession>
<dbReference type="RefSeq" id="XP_040802038.1">
    <property type="nucleotide sequence ID" value="XM_040950765.1"/>
</dbReference>
<feature type="compositionally biased region" description="Gly residues" evidence="1">
    <location>
        <begin position="231"/>
        <end position="240"/>
    </location>
</feature>
<dbReference type="VEuPathDB" id="FungiDB:BO72DRAFT_83713"/>
<organism evidence="2 3">
    <name type="scientific">Aspergillus fijiensis CBS 313.89</name>
    <dbReference type="NCBI Taxonomy" id="1448319"/>
    <lineage>
        <taxon>Eukaryota</taxon>
        <taxon>Fungi</taxon>
        <taxon>Dikarya</taxon>
        <taxon>Ascomycota</taxon>
        <taxon>Pezizomycotina</taxon>
        <taxon>Eurotiomycetes</taxon>
        <taxon>Eurotiomycetidae</taxon>
        <taxon>Eurotiales</taxon>
        <taxon>Aspergillaceae</taxon>
        <taxon>Aspergillus</taxon>
    </lineage>
</organism>
<dbReference type="OrthoDB" id="10404372at2759"/>
<keyword evidence="3" id="KW-1185">Reference proteome</keyword>
<evidence type="ECO:0000256" key="1">
    <source>
        <dbReference type="SAM" id="MobiDB-lite"/>
    </source>
</evidence>
<dbReference type="EMBL" id="KZ824639">
    <property type="protein sequence ID" value="RAK78028.1"/>
    <property type="molecule type" value="Genomic_DNA"/>
</dbReference>
<gene>
    <name evidence="2" type="ORF">BO72DRAFT_83713</name>
</gene>
<proteinExistence type="predicted"/>
<protein>
    <submittedName>
        <fullName evidence="2">Uncharacterized protein</fullName>
    </submittedName>
</protein>
<evidence type="ECO:0000313" key="2">
    <source>
        <dbReference type="EMBL" id="RAK78028.1"/>
    </source>
</evidence>
<sequence length="261" mass="28760">MRLSRFAYLPAILQHYEFSIKDKEFRVQRLKTLQTDSFNPKPGWLINSPCATPLHYLHTTATAGTGAETWQTEFEGHPITVHTNTLLAKGHGTGNGNPTFHVTGDATVHISVNVNGSVIPGPKVLRFDLPPDLADPWGFAARFLQHEWRTQRQNHPHTYPPEMLFAGIATCPQRQRARFFYEASPAHHGPPLLWTSRTGQTEFPAPSAADGFSFVRDILTFRMDLLSKQGGAGGGCGGQVGRRSRPGPLRLSGEAERSVSG</sequence>
<reference evidence="2 3" key="1">
    <citation type="submission" date="2018-02" db="EMBL/GenBank/DDBJ databases">
        <title>The genomes of Aspergillus section Nigri reveals drivers in fungal speciation.</title>
        <authorList>
            <consortium name="DOE Joint Genome Institute"/>
            <person name="Vesth T.C."/>
            <person name="Nybo J."/>
            <person name="Theobald S."/>
            <person name="Brandl J."/>
            <person name="Frisvad J.C."/>
            <person name="Nielsen K.F."/>
            <person name="Lyhne E.K."/>
            <person name="Kogle M.E."/>
            <person name="Kuo A."/>
            <person name="Riley R."/>
            <person name="Clum A."/>
            <person name="Nolan M."/>
            <person name="Lipzen A."/>
            <person name="Salamov A."/>
            <person name="Henrissat B."/>
            <person name="Wiebenga A."/>
            <person name="De vries R.P."/>
            <person name="Grigoriev I.V."/>
            <person name="Mortensen U.H."/>
            <person name="Andersen M.R."/>
            <person name="Baker S.E."/>
        </authorList>
    </citation>
    <scope>NUCLEOTIDE SEQUENCE [LARGE SCALE GENOMIC DNA]</scope>
    <source>
        <strain evidence="2 3">CBS 313.89</strain>
    </source>
</reference>
<dbReference type="AlphaFoldDB" id="A0A8G1RSJ0"/>
<name>A0A8G1RSJ0_9EURO</name>